<dbReference type="OrthoDB" id="272072at2759"/>
<dbReference type="Proteomes" id="UP000193719">
    <property type="component" value="Unassembled WGS sequence"/>
</dbReference>
<organism evidence="2 3">
    <name type="scientific">Piromyces finnis</name>
    <dbReference type="NCBI Taxonomy" id="1754191"/>
    <lineage>
        <taxon>Eukaryota</taxon>
        <taxon>Fungi</taxon>
        <taxon>Fungi incertae sedis</taxon>
        <taxon>Chytridiomycota</taxon>
        <taxon>Chytridiomycota incertae sedis</taxon>
        <taxon>Neocallimastigomycetes</taxon>
        <taxon>Neocallimastigales</taxon>
        <taxon>Neocallimastigaceae</taxon>
        <taxon>Piromyces</taxon>
    </lineage>
</organism>
<reference evidence="2 3" key="1">
    <citation type="submission" date="2016-08" db="EMBL/GenBank/DDBJ databases">
        <title>Genomes of anaerobic fungi encode conserved fungal cellulosomes for biomass hydrolysis.</title>
        <authorList>
            <consortium name="DOE Joint Genome Institute"/>
            <person name="Haitjema C.H."/>
            <person name="Gilmore S.P."/>
            <person name="Henske J.K."/>
            <person name="Solomon K.V."/>
            <person name="De Groot R."/>
            <person name="Kuo A."/>
            <person name="Mondo S.J."/>
            <person name="Salamov A.A."/>
            <person name="Labutti K."/>
            <person name="Zhao Z."/>
            <person name="Chiniquy J."/>
            <person name="Barry K."/>
            <person name="Brewer H.M."/>
            <person name="Purvine S.O."/>
            <person name="Wright A.T."/>
            <person name="Boxma B."/>
            <person name="Van Alen T."/>
            <person name="Hackstein J.H."/>
            <person name="Baker S.E."/>
            <person name="Grigoriev I.V."/>
            <person name="O'Malley M.A."/>
        </authorList>
    </citation>
    <scope>NUCLEOTIDE SEQUENCE [LARGE SCALE GENOMIC DNA]</scope>
    <source>
        <strain evidence="3">finn</strain>
    </source>
</reference>
<dbReference type="Gene3D" id="1.10.238.10">
    <property type="entry name" value="EF-hand"/>
    <property type="match status" value="4"/>
</dbReference>
<comment type="caution">
    <text evidence="2">The sequence shown here is derived from an EMBL/GenBank/DDBJ whole genome shotgun (WGS) entry which is preliminary data.</text>
</comment>
<keyword evidence="3" id="KW-1185">Reference proteome</keyword>
<dbReference type="InterPro" id="IPR002048">
    <property type="entry name" value="EF_hand_dom"/>
</dbReference>
<name>A0A1Y1VNN2_9FUNG</name>
<feature type="domain" description="EF-hand" evidence="1">
    <location>
        <begin position="502"/>
        <end position="537"/>
    </location>
</feature>
<dbReference type="PANTHER" id="PTHR20875">
    <property type="entry name" value="EF-HAND CALCIUM-BINDING DOMAIN-CONTAINING PROTEIN 6-RELATED"/>
    <property type="match status" value="1"/>
</dbReference>
<dbReference type="EMBL" id="MCFH01000001">
    <property type="protein sequence ID" value="ORX61028.1"/>
    <property type="molecule type" value="Genomic_DNA"/>
</dbReference>
<dbReference type="PANTHER" id="PTHR20875:SF0">
    <property type="entry name" value="GH12158P"/>
    <property type="match status" value="1"/>
</dbReference>
<proteinExistence type="predicted"/>
<gene>
    <name evidence="2" type="ORF">BCR36DRAFT_341190</name>
</gene>
<reference evidence="2 3" key="2">
    <citation type="submission" date="2016-08" db="EMBL/GenBank/DDBJ databases">
        <title>Pervasive Adenine N6-methylation of Active Genes in Fungi.</title>
        <authorList>
            <consortium name="DOE Joint Genome Institute"/>
            <person name="Mondo S.J."/>
            <person name="Dannebaum R.O."/>
            <person name="Kuo R.C."/>
            <person name="Labutti K."/>
            <person name="Haridas S."/>
            <person name="Kuo A."/>
            <person name="Salamov A."/>
            <person name="Ahrendt S.R."/>
            <person name="Lipzen A."/>
            <person name="Sullivan W."/>
            <person name="Andreopoulos W.B."/>
            <person name="Clum A."/>
            <person name="Lindquist E."/>
            <person name="Daum C."/>
            <person name="Ramamoorthy G.K."/>
            <person name="Gryganskyi A."/>
            <person name="Culley D."/>
            <person name="Magnuson J.K."/>
            <person name="James T.Y."/>
            <person name="O'Malley M.A."/>
            <person name="Stajich J.E."/>
            <person name="Spatafora J.W."/>
            <person name="Visel A."/>
            <person name="Grigoriev I.V."/>
        </authorList>
    </citation>
    <scope>NUCLEOTIDE SEQUENCE [LARGE SCALE GENOMIC DNA]</scope>
    <source>
        <strain evidence="3">finn</strain>
    </source>
</reference>
<sequence>MENKLDDVYFGNNNIKNFPRTIDTIISKIRYHVLIRRVRISNFFEDFDKLRSGYVSEDIFKRCIDMILATTATCKLSSEEYNEITKYYFDSEKKMVGWKSFVDDIDEVFGRTKPYQPSPQPRTLFQHILHISDDERVQLEEIINIIKIYCNHHNCNVNLWCRDYDFHNSGYVSRYQFIRAIPQNLLTKAQLNLLIIAYTDPLVGHINYNKINNDVNVISTKQFIKQSFPVIPHNQMDRVPDGTEYILKCIPKHIPAGNKSVLEIEDKIKKQIYVNRINLLSFFSDYDPLNHGIISAEQFYAGISLTRIDISNCELRRVAEAYANAQGKIYYKLFCKNIDTIFTVHNLENYPTCNVKYPSYDYLVKTTNKLSPQKEERLKEVLKFIKHEIDIRKLLLRPYFTDFDNFRSTSRTGKVLRSQFHRILSTMKINLSQDDLYLLYEKYQDPETGLIKYLSFVDEVDFPKWKPSDVRLTPRTPLPFDTYSSSSVSKSVINKVKEKIKDSNLNIFDLFTAHDLARSGNVSRKEFIDVIEKYGITLTPAEANAITNRYSLYTDFGKCNWKLFIDDIEDQSINISSLFSKDRENTYLYNNDNLLESSTQKNINSNSLKKLIQRMYEIYKNDPKIFKQVFEDIDSKGQGVLDQKQMCQAFAILDVKLTNEEWLLLAKYYFREVEYLDNKLQKPLVFSYKVFLKDIEKVPLKIHEDYHVYRTNENNRRIYNMMLKIIYINCKENGVNLKSLFQKKDPQDSGYIRRDLLHSVISALQLNFSKYDTNIILEQNVEKYNKSKFNYENFVNEVKSAFIDESINEKIATENKPRKFLSIYKPTFKNKENCDKVINEIASKTKCNAIDIFKVLKSDDMYSTGKISFEKFKEALTHICSFGNEIKVNATSDVTNYLSVLMDNFNVNPLKDIDYYSFYLKLYESISQIKK</sequence>
<accession>A0A1Y1VNN2</accession>
<dbReference type="PROSITE" id="PS50222">
    <property type="entry name" value="EF_HAND_2"/>
    <property type="match status" value="2"/>
</dbReference>
<feature type="domain" description="EF-hand" evidence="1">
    <location>
        <begin position="621"/>
        <end position="656"/>
    </location>
</feature>
<dbReference type="STRING" id="1754191.A0A1Y1VNN2"/>
<evidence type="ECO:0000313" key="2">
    <source>
        <dbReference type="EMBL" id="ORX61028.1"/>
    </source>
</evidence>
<evidence type="ECO:0000313" key="3">
    <source>
        <dbReference type="Proteomes" id="UP000193719"/>
    </source>
</evidence>
<dbReference type="InterPro" id="IPR052603">
    <property type="entry name" value="EFCB6"/>
</dbReference>
<dbReference type="AlphaFoldDB" id="A0A1Y1VNN2"/>
<dbReference type="SUPFAM" id="SSF47473">
    <property type="entry name" value="EF-hand"/>
    <property type="match status" value="4"/>
</dbReference>
<dbReference type="GO" id="GO:0005509">
    <property type="term" value="F:calcium ion binding"/>
    <property type="evidence" value="ECO:0007669"/>
    <property type="project" value="InterPro"/>
</dbReference>
<protein>
    <recommendedName>
        <fullName evidence="1">EF-hand domain-containing protein</fullName>
    </recommendedName>
</protein>
<evidence type="ECO:0000259" key="1">
    <source>
        <dbReference type="PROSITE" id="PS50222"/>
    </source>
</evidence>
<dbReference type="InterPro" id="IPR011992">
    <property type="entry name" value="EF-hand-dom_pair"/>
</dbReference>